<dbReference type="SUPFAM" id="SSF57850">
    <property type="entry name" value="RING/U-box"/>
    <property type="match status" value="1"/>
</dbReference>
<organism evidence="11 12">
    <name type="scientific">Petromyzon marinus</name>
    <name type="common">Sea lamprey</name>
    <dbReference type="NCBI Taxonomy" id="7757"/>
    <lineage>
        <taxon>Eukaryota</taxon>
        <taxon>Metazoa</taxon>
        <taxon>Chordata</taxon>
        <taxon>Craniata</taxon>
        <taxon>Vertebrata</taxon>
        <taxon>Cyclostomata</taxon>
        <taxon>Hyperoartia</taxon>
        <taxon>Petromyzontiformes</taxon>
        <taxon>Petromyzontidae</taxon>
        <taxon>Petromyzon</taxon>
    </lineage>
</organism>
<evidence type="ECO:0000259" key="10">
    <source>
        <dbReference type="PROSITE" id="PS50188"/>
    </source>
</evidence>
<dbReference type="InterPro" id="IPR006574">
    <property type="entry name" value="PRY"/>
</dbReference>
<dbReference type="GO" id="GO:0005737">
    <property type="term" value="C:cytoplasm"/>
    <property type="evidence" value="ECO:0007669"/>
    <property type="project" value="UniProtKB-ARBA"/>
</dbReference>
<dbReference type="InterPro" id="IPR017907">
    <property type="entry name" value="Znf_RING_CS"/>
</dbReference>
<dbReference type="InterPro" id="IPR001870">
    <property type="entry name" value="B30.2/SPRY"/>
</dbReference>
<feature type="domain" description="B30.2/SPRY" evidence="10">
    <location>
        <begin position="244"/>
        <end position="443"/>
    </location>
</feature>
<feature type="compositionally biased region" description="Basic and acidic residues" evidence="7">
    <location>
        <begin position="192"/>
        <end position="226"/>
    </location>
</feature>
<dbReference type="Gene3D" id="2.60.120.920">
    <property type="match status" value="1"/>
</dbReference>
<dbReference type="InterPro" id="IPR013320">
    <property type="entry name" value="ConA-like_dom_sf"/>
</dbReference>
<evidence type="ECO:0000256" key="4">
    <source>
        <dbReference type="ARBA" id="ARBA00022833"/>
    </source>
</evidence>
<evidence type="ECO:0000259" key="8">
    <source>
        <dbReference type="PROSITE" id="PS50089"/>
    </source>
</evidence>
<feature type="compositionally biased region" description="Pro residues" evidence="7">
    <location>
        <begin position="232"/>
        <end position="241"/>
    </location>
</feature>
<keyword evidence="4" id="KW-0862">Zinc</keyword>
<dbReference type="PRINTS" id="PR01407">
    <property type="entry name" value="BUTYPHLNCDUF"/>
</dbReference>
<evidence type="ECO:0000256" key="1">
    <source>
        <dbReference type="ARBA" id="ARBA00022588"/>
    </source>
</evidence>
<keyword evidence="5" id="KW-0391">Immunity</keyword>
<reference evidence="12" key="1">
    <citation type="submission" date="2025-08" db="UniProtKB">
        <authorList>
            <consortium name="RefSeq"/>
        </authorList>
    </citation>
    <scope>IDENTIFICATION</scope>
    <source>
        <tissue evidence="12">Sperm</tissue>
    </source>
</reference>
<keyword evidence="1" id="KW-0399">Innate immunity</keyword>
<evidence type="ECO:0000313" key="12">
    <source>
        <dbReference type="RefSeq" id="XP_032834791.1"/>
    </source>
</evidence>
<proteinExistence type="predicted"/>
<dbReference type="Pfam" id="PF13765">
    <property type="entry name" value="PRY"/>
    <property type="match status" value="1"/>
</dbReference>
<dbReference type="InterPro" id="IPR001841">
    <property type="entry name" value="Znf_RING"/>
</dbReference>
<feature type="region of interest" description="Disordered" evidence="7">
    <location>
        <begin position="192"/>
        <end position="244"/>
    </location>
</feature>
<dbReference type="SMART" id="SM00589">
    <property type="entry name" value="PRY"/>
    <property type="match status" value="1"/>
</dbReference>
<dbReference type="SMART" id="SM00336">
    <property type="entry name" value="BBOX"/>
    <property type="match status" value="2"/>
</dbReference>
<dbReference type="InterPro" id="IPR003877">
    <property type="entry name" value="SPRY_dom"/>
</dbReference>
<evidence type="ECO:0000256" key="2">
    <source>
        <dbReference type="ARBA" id="ARBA00022723"/>
    </source>
</evidence>
<dbReference type="Pfam" id="PF00622">
    <property type="entry name" value="SPRY"/>
    <property type="match status" value="1"/>
</dbReference>
<dbReference type="GO" id="GO:0045087">
    <property type="term" value="P:innate immune response"/>
    <property type="evidence" value="ECO:0007669"/>
    <property type="project" value="UniProtKB-KW"/>
</dbReference>
<gene>
    <name evidence="12" type="primary">LOC116956985</name>
</gene>
<feature type="domain" description="RING-type" evidence="8">
    <location>
        <begin position="16"/>
        <end position="56"/>
    </location>
</feature>
<dbReference type="GO" id="GO:0008270">
    <property type="term" value="F:zinc ion binding"/>
    <property type="evidence" value="ECO:0007669"/>
    <property type="project" value="UniProtKB-KW"/>
</dbReference>
<dbReference type="InterPro" id="IPR013083">
    <property type="entry name" value="Znf_RING/FYVE/PHD"/>
</dbReference>
<name>A0AAJ7UE59_PETMA</name>
<dbReference type="PROSITE" id="PS50089">
    <property type="entry name" value="ZF_RING_2"/>
    <property type="match status" value="1"/>
</dbReference>
<dbReference type="InterPro" id="IPR000315">
    <property type="entry name" value="Znf_B-box"/>
</dbReference>
<dbReference type="InterPro" id="IPR051051">
    <property type="entry name" value="E3_ubiq-ligase_TRIM/RNF"/>
</dbReference>
<dbReference type="Pfam" id="PF15227">
    <property type="entry name" value="zf-C3HC4_4"/>
    <property type="match status" value="1"/>
</dbReference>
<evidence type="ECO:0000256" key="7">
    <source>
        <dbReference type="SAM" id="MobiDB-lite"/>
    </source>
</evidence>
<sequence>MASASPSDCVDSELSCPICLGTFECPSTLSCGHSFCLRCLDGAWERASSFSCPQCRAAFPERPQLKRNVALANLVEQLRVGERMAAVVFCDTCGDGETPAVKTCLRCETSFCDSHLKPHLNNPRLMDHVLVAPIVSLEERRCQQHGDPYRFFCKQDESLICTVCTIAGHHRGHDVNTLEDVHEIRMSGVREETRAVEKKRSEAEGSVERMEATRRDVQGHLEETRRGKVPKKSPPPAPTPLDTPTIRSLERVMGRLLPLVYGRSPTVDPNSAYNKLQISSDLRTVTLTAVSQGRPDHPHRFDHWRQALCSESFSSGQHYWEVDVGGAAWGCVVGVAYGTIARKGLGDECELGQNDSSWVLYKNNNSWSVRHGGVETSVPVRDPPRRVGCHLHWEAGLLSFYRADSMELLHCIHHSFSQPLYPALWVWGGVGDSVRILDLSHAS</sequence>
<dbReference type="SMART" id="SM00184">
    <property type="entry name" value="RING"/>
    <property type="match status" value="1"/>
</dbReference>
<evidence type="ECO:0000256" key="5">
    <source>
        <dbReference type="ARBA" id="ARBA00022859"/>
    </source>
</evidence>
<evidence type="ECO:0000259" key="9">
    <source>
        <dbReference type="PROSITE" id="PS50119"/>
    </source>
</evidence>
<dbReference type="PROSITE" id="PS50188">
    <property type="entry name" value="B302_SPRY"/>
    <property type="match status" value="1"/>
</dbReference>
<evidence type="ECO:0000256" key="6">
    <source>
        <dbReference type="PROSITE-ProRule" id="PRU00024"/>
    </source>
</evidence>
<keyword evidence="3 6" id="KW-0863">Zinc-finger</keyword>
<dbReference type="InterPro" id="IPR003879">
    <property type="entry name" value="Butyrophylin_SPRY"/>
</dbReference>
<feature type="domain" description="B box-type" evidence="9">
    <location>
        <begin position="137"/>
        <end position="178"/>
    </location>
</feature>
<dbReference type="PROSITE" id="PS50119">
    <property type="entry name" value="ZF_BBOX"/>
    <property type="match status" value="1"/>
</dbReference>
<dbReference type="SMART" id="SM00449">
    <property type="entry name" value="SPRY"/>
    <property type="match status" value="1"/>
</dbReference>
<dbReference type="Gene3D" id="3.30.160.60">
    <property type="entry name" value="Classic Zinc Finger"/>
    <property type="match status" value="1"/>
</dbReference>
<dbReference type="InterPro" id="IPR043136">
    <property type="entry name" value="B30.2/SPRY_sf"/>
</dbReference>
<dbReference type="Gene3D" id="3.30.40.10">
    <property type="entry name" value="Zinc/RING finger domain, C3HC4 (zinc finger)"/>
    <property type="match status" value="1"/>
</dbReference>
<protein>
    <submittedName>
        <fullName evidence="12">E3 ubiquitin-protein ligase RNF135-like isoform X2</fullName>
    </submittedName>
</protein>
<dbReference type="AlphaFoldDB" id="A0AAJ7UE59"/>
<accession>A0AAJ7UE59</accession>
<dbReference type="PROSITE" id="PS00518">
    <property type="entry name" value="ZF_RING_1"/>
    <property type="match status" value="1"/>
</dbReference>
<dbReference type="PANTHER" id="PTHR25465">
    <property type="entry name" value="B-BOX DOMAIN CONTAINING"/>
    <property type="match status" value="1"/>
</dbReference>
<dbReference type="SUPFAM" id="SSF57845">
    <property type="entry name" value="B-box zinc-binding domain"/>
    <property type="match status" value="1"/>
</dbReference>
<dbReference type="Gene3D" id="4.10.830.40">
    <property type="match status" value="1"/>
</dbReference>
<dbReference type="Proteomes" id="UP001318040">
    <property type="component" value="Chromosome 68"/>
</dbReference>
<dbReference type="Pfam" id="PF00643">
    <property type="entry name" value="zf-B_box"/>
    <property type="match status" value="1"/>
</dbReference>
<evidence type="ECO:0000256" key="3">
    <source>
        <dbReference type="ARBA" id="ARBA00022771"/>
    </source>
</evidence>
<evidence type="ECO:0000313" key="11">
    <source>
        <dbReference type="Proteomes" id="UP001318040"/>
    </source>
</evidence>
<dbReference type="PANTHER" id="PTHR25465:SF14">
    <property type="entry name" value="E3 UBIQUITIN-PROTEIN LIGASE TRIM65"/>
    <property type="match status" value="1"/>
</dbReference>
<dbReference type="SUPFAM" id="SSF49899">
    <property type="entry name" value="Concanavalin A-like lectins/glucanases"/>
    <property type="match status" value="1"/>
</dbReference>
<keyword evidence="11" id="KW-1185">Reference proteome</keyword>
<keyword evidence="2" id="KW-0479">Metal-binding</keyword>
<dbReference type="RefSeq" id="XP_032834791.1">
    <property type="nucleotide sequence ID" value="XM_032978900.1"/>
</dbReference>